<reference evidence="1 2" key="1">
    <citation type="submission" date="2018-08" db="EMBL/GenBank/DDBJ databases">
        <title>A genome reference for cultivated species of the human gut microbiota.</title>
        <authorList>
            <person name="Zou Y."/>
            <person name="Xue W."/>
            <person name="Luo G."/>
        </authorList>
    </citation>
    <scope>NUCLEOTIDE SEQUENCE [LARGE SCALE GENOMIC DNA]</scope>
    <source>
        <strain evidence="1 2">AF33-12</strain>
    </source>
</reference>
<protein>
    <submittedName>
        <fullName evidence="1">Winged helix-turn-helix domain-containing protein</fullName>
    </submittedName>
</protein>
<evidence type="ECO:0000313" key="2">
    <source>
        <dbReference type="Proteomes" id="UP000285610"/>
    </source>
</evidence>
<gene>
    <name evidence="1" type="ORF">DWZ50_19380</name>
</gene>
<comment type="caution">
    <text evidence="1">The sequence shown here is derived from an EMBL/GenBank/DDBJ whole genome shotgun (WGS) entry which is preliminary data.</text>
</comment>
<accession>A0A415RYZ9</accession>
<dbReference type="Proteomes" id="UP000285610">
    <property type="component" value="Unassembled WGS sequence"/>
</dbReference>
<proteinExistence type="predicted"/>
<dbReference type="InterPro" id="IPR009351">
    <property type="entry name" value="AlkZ-like"/>
</dbReference>
<sequence>MTIIIFRAGGIILEKIIISKDEARKYLLYKQGLLGKKRFCGKEGILEFFENILCLQYDPIDVCGKNAEIILQSRVDGFKKEFLEELLYKERDLIDYWDKNMSIIRTKDWKYFSFIRKKYQNTGKSIEQINSVKNLILEKIEQNDIVTSKDFDFNVKTDWHWNNTNLGRAALETLYYRGDLVIHHKDGNRKYYGLAERYIPQEILKEENPLKNEWEFFVWRIYRRIKSVGLLWNRGSDAWLNIDNCSVSNRNKAFLEMVEKEMIQEIFVENTNNSFYLTTEDKALLIDSLNSSSYQERMEFIAPLDNMMWDRKLIYYLFGFQYKWEIYTPQAKRKYGYYVLPILLNDRLIGRIEVENRKKEHTLDIKNIWIEQNKRIPEDLFKSCINRFAEFNNCECIKYHESF</sequence>
<dbReference type="PANTHER" id="PTHR30528:SF0">
    <property type="entry name" value="CYTOPLASMIC PROTEIN"/>
    <property type="match status" value="1"/>
</dbReference>
<dbReference type="PANTHER" id="PTHR30528">
    <property type="entry name" value="CYTOPLASMIC PROTEIN"/>
    <property type="match status" value="1"/>
</dbReference>
<dbReference type="Pfam" id="PF06224">
    <property type="entry name" value="AlkZ-like"/>
    <property type="match status" value="1"/>
</dbReference>
<organism evidence="1 2">
    <name type="scientific">Mediterraneibacter gnavus</name>
    <name type="common">Ruminococcus gnavus</name>
    <dbReference type="NCBI Taxonomy" id="33038"/>
    <lineage>
        <taxon>Bacteria</taxon>
        <taxon>Bacillati</taxon>
        <taxon>Bacillota</taxon>
        <taxon>Clostridia</taxon>
        <taxon>Lachnospirales</taxon>
        <taxon>Lachnospiraceae</taxon>
        <taxon>Mediterraneibacter</taxon>
    </lineage>
</organism>
<dbReference type="EMBL" id="QRQE01000093">
    <property type="protein sequence ID" value="RHM67818.1"/>
    <property type="molecule type" value="Genomic_DNA"/>
</dbReference>
<name>A0A415RYZ9_MEDGN</name>
<evidence type="ECO:0000313" key="1">
    <source>
        <dbReference type="EMBL" id="RHM67818.1"/>
    </source>
</evidence>
<dbReference type="AlphaFoldDB" id="A0A415RYZ9"/>